<reference evidence="2 3" key="1">
    <citation type="submission" date="2017-09" db="EMBL/GenBank/DDBJ databases">
        <title>Biocontrol bacteria screening and application from spent mushroom substrate.</title>
        <authorList>
            <person name="Sun X."/>
        </authorList>
    </citation>
    <scope>NUCLEOTIDE SEQUENCE [LARGE SCALE GENOMIC DNA]</scope>
    <source>
        <strain evidence="2 3">100374</strain>
    </source>
</reference>
<dbReference type="EMBL" id="NWUW01000026">
    <property type="protein sequence ID" value="PIE92745.1"/>
    <property type="molecule type" value="Genomic_DNA"/>
</dbReference>
<dbReference type="AlphaFoldDB" id="A0A2G6Q7M7"/>
<evidence type="ECO:0000313" key="2">
    <source>
        <dbReference type="EMBL" id="PIE92745.1"/>
    </source>
</evidence>
<dbReference type="PROSITE" id="PS50943">
    <property type="entry name" value="HTH_CROC1"/>
    <property type="match status" value="1"/>
</dbReference>
<dbReference type="SMART" id="SM00530">
    <property type="entry name" value="HTH_XRE"/>
    <property type="match status" value="1"/>
</dbReference>
<dbReference type="InterPro" id="IPR001387">
    <property type="entry name" value="Cro/C1-type_HTH"/>
</dbReference>
<protein>
    <submittedName>
        <fullName evidence="2">Transcriptional regulator</fullName>
    </submittedName>
</protein>
<gene>
    <name evidence="2" type="ORF">CO726_24570</name>
</gene>
<dbReference type="GO" id="GO:0003677">
    <property type="term" value="F:DNA binding"/>
    <property type="evidence" value="ECO:0007669"/>
    <property type="project" value="InterPro"/>
</dbReference>
<sequence length="73" mass="8666">MSKKEISRLEGERRRRKLQLKKVAHDLGMVKQQLNAIEKNRRTVDSKLAFKIADYYSKPVEELFQATRFEARS</sequence>
<dbReference type="Pfam" id="PF01381">
    <property type="entry name" value="HTH_3"/>
    <property type="match status" value="1"/>
</dbReference>
<dbReference type="RefSeq" id="WP_099685980.1">
    <property type="nucleotide sequence ID" value="NZ_NWUW01000026.1"/>
</dbReference>
<proteinExistence type="predicted"/>
<organism evidence="2 3">
    <name type="scientific">Bacillus fungorum</name>
    <dbReference type="NCBI Taxonomy" id="2039284"/>
    <lineage>
        <taxon>Bacteria</taxon>
        <taxon>Bacillati</taxon>
        <taxon>Bacillota</taxon>
        <taxon>Bacilli</taxon>
        <taxon>Bacillales</taxon>
        <taxon>Bacillaceae</taxon>
        <taxon>Bacillus</taxon>
    </lineage>
</organism>
<dbReference type="SUPFAM" id="SSF47413">
    <property type="entry name" value="lambda repressor-like DNA-binding domains"/>
    <property type="match status" value="1"/>
</dbReference>
<accession>A0A2G6Q7M7</accession>
<feature type="domain" description="HTH cro/C1-type" evidence="1">
    <location>
        <begin position="9"/>
        <end position="63"/>
    </location>
</feature>
<dbReference type="Gene3D" id="1.10.260.40">
    <property type="entry name" value="lambda repressor-like DNA-binding domains"/>
    <property type="match status" value="1"/>
</dbReference>
<keyword evidence="3" id="KW-1185">Reference proteome</keyword>
<dbReference type="InterPro" id="IPR010982">
    <property type="entry name" value="Lambda_DNA-bd_dom_sf"/>
</dbReference>
<dbReference type="CDD" id="cd00093">
    <property type="entry name" value="HTH_XRE"/>
    <property type="match status" value="1"/>
</dbReference>
<evidence type="ECO:0000259" key="1">
    <source>
        <dbReference type="PROSITE" id="PS50943"/>
    </source>
</evidence>
<name>A0A2G6Q7M7_9BACI</name>
<evidence type="ECO:0000313" key="3">
    <source>
        <dbReference type="Proteomes" id="UP000228484"/>
    </source>
</evidence>
<dbReference type="Proteomes" id="UP000228484">
    <property type="component" value="Unassembled WGS sequence"/>
</dbReference>
<comment type="caution">
    <text evidence="2">The sequence shown here is derived from an EMBL/GenBank/DDBJ whole genome shotgun (WGS) entry which is preliminary data.</text>
</comment>